<feature type="transmembrane region" description="Helical" evidence="1">
    <location>
        <begin position="12"/>
        <end position="33"/>
    </location>
</feature>
<evidence type="ECO:0000256" key="1">
    <source>
        <dbReference type="SAM" id="Phobius"/>
    </source>
</evidence>
<dbReference type="Proteomes" id="UP001500840">
    <property type="component" value="Unassembled WGS sequence"/>
</dbReference>
<dbReference type="EMBL" id="BAABGA010000049">
    <property type="protein sequence ID" value="GAA4460230.1"/>
    <property type="molecule type" value="Genomic_DNA"/>
</dbReference>
<evidence type="ECO:0000313" key="3">
    <source>
        <dbReference type="Proteomes" id="UP001500840"/>
    </source>
</evidence>
<comment type="caution">
    <text evidence="2">The sequence shown here is derived from an EMBL/GenBank/DDBJ whole genome shotgun (WGS) entry which is preliminary data.</text>
</comment>
<organism evidence="2 3">
    <name type="scientific">Novipirellula rosea</name>
    <dbReference type="NCBI Taxonomy" id="1031540"/>
    <lineage>
        <taxon>Bacteria</taxon>
        <taxon>Pseudomonadati</taxon>
        <taxon>Planctomycetota</taxon>
        <taxon>Planctomycetia</taxon>
        <taxon>Pirellulales</taxon>
        <taxon>Pirellulaceae</taxon>
        <taxon>Novipirellula</taxon>
    </lineage>
</organism>
<feature type="transmembrane region" description="Helical" evidence="1">
    <location>
        <begin position="58"/>
        <end position="79"/>
    </location>
</feature>
<evidence type="ECO:0000313" key="2">
    <source>
        <dbReference type="EMBL" id="GAA4460230.1"/>
    </source>
</evidence>
<reference evidence="3" key="1">
    <citation type="journal article" date="2019" name="Int. J. Syst. Evol. Microbiol.">
        <title>The Global Catalogue of Microorganisms (GCM) 10K type strain sequencing project: providing services to taxonomists for standard genome sequencing and annotation.</title>
        <authorList>
            <consortium name="The Broad Institute Genomics Platform"/>
            <consortium name="The Broad Institute Genome Sequencing Center for Infectious Disease"/>
            <person name="Wu L."/>
            <person name="Ma J."/>
        </authorList>
    </citation>
    <scope>NUCLEOTIDE SEQUENCE [LARGE SCALE GENOMIC DNA]</scope>
    <source>
        <strain evidence="3">JCM 17759</strain>
    </source>
</reference>
<keyword evidence="3" id="KW-1185">Reference proteome</keyword>
<proteinExistence type="predicted"/>
<protein>
    <submittedName>
        <fullName evidence="2">Uncharacterized protein</fullName>
    </submittedName>
</protein>
<sequence length="305" mass="34478">MVSAKDNDWKFGFLVASIVGGVLIATGLLWYVIGEKPRQWYPGAENGFQQAAQFGDSYGYVNALLSSLALGGALAAIFLQTIELRWQRKELQESQVVWREQTRQAEMQARQQELQALVMADQVRAIDRQTRAVLLSTMYAYKKQMADAERSKQIDPKWIAERIDPVIHDLQTILMEVDSRGKNELEREIVGILRLCLSKINESQQDDYSGVGVMDLKKSVFSLRRYGLRGRESLVLSSIENVLETIESVHPPSKQIEPLKCLGWTINQLAESIVQSEGIELDDSSYIPEHLLGEYGSTQEQLEAE</sequence>
<keyword evidence="1" id="KW-0472">Membrane</keyword>
<name>A0ABP8N5G4_9BACT</name>
<keyword evidence="1" id="KW-0812">Transmembrane</keyword>
<keyword evidence="1" id="KW-1133">Transmembrane helix</keyword>
<gene>
    <name evidence="2" type="ORF">GCM10023156_40980</name>
</gene>
<accession>A0ABP8N5G4</accession>